<feature type="transmembrane region" description="Helical" evidence="1">
    <location>
        <begin position="727"/>
        <end position="754"/>
    </location>
</feature>
<keyword evidence="1" id="KW-0472">Membrane</keyword>
<accession>Q23YC5</accession>
<gene>
    <name evidence="2" type="ORF">TTHERM_00899380</name>
</gene>
<dbReference type="OrthoDB" id="299087at2759"/>
<dbReference type="AlphaFoldDB" id="Q23YC5"/>
<keyword evidence="1" id="KW-1133">Transmembrane helix</keyword>
<evidence type="ECO:0000313" key="2">
    <source>
        <dbReference type="EMBL" id="EAS01539.2"/>
    </source>
</evidence>
<keyword evidence="1 2" id="KW-0812">Transmembrane</keyword>
<name>Q23YC5_TETTS</name>
<dbReference type="KEGG" id="tet:TTHERM_00899380"/>
<dbReference type="GeneID" id="7846177"/>
<feature type="transmembrane region" description="Helical" evidence="1">
    <location>
        <begin position="866"/>
        <end position="892"/>
    </location>
</feature>
<reference evidence="3" key="1">
    <citation type="journal article" date="2006" name="PLoS Biol.">
        <title>Macronuclear genome sequence of the ciliate Tetrahymena thermophila, a model eukaryote.</title>
        <authorList>
            <person name="Eisen J.A."/>
            <person name="Coyne R.S."/>
            <person name="Wu M."/>
            <person name="Wu D."/>
            <person name="Thiagarajan M."/>
            <person name="Wortman J.R."/>
            <person name="Badger J.H."/>
            <person name="Ren Q."/>
            <person name="Amedeo P."/>
            <person name="Jones K.M."/>
            <person name="Tallon L.J."/>
            <person name="Delcher A.L."/>
            <person name="Salzberg S.L."/>
            <person name="Silva J.C."/>
            <person name="Haas B.J."/>
            <person name="Majoros W.H."/>
            <person name="Farzad M."/>
            <person name="Carlton J.M."/>
            <person name="Smith R.K. Jr."/>
            <person name="Garg J."/>
            <person name="Pearlman R.E."/>
            <person name="Karrer K.M."/>
            <person name="Sun L."/>
            <person name="Manning G."/>
            <person name="Elde N.C."/>
            <person name="Turkewitz A.P."/>
            <person name="Asai D.J."/>
            <person name="Wilkes D.E."/>
            <person name="Wang Y."/>
            <person name="Cai H."/>
            <person name="Collins K."/>
            <person name="Stewart B.A."/>
            <person name="Lee S.R."/>
            <person name="Wilamowska K."/>
            <person name="Weinberg Z."/>
            <person name="Ruzzo W.L."/>
            <person name="Wloga D."/>
            <person name="Gaertig J."/>
            <person name="Frankel J."/>
            <person name="Tsao C.-C."/>
            <person name="Gorovsky M.A."/>
            <person name="Keeling P.J."/>
            <person name="Waller R.F."/>
            <person name="Patron N.J."/>
            <person name="Cherry J.M."/>
            <person name="Stover N.A."/>
            <person name="Krieger C.J."/>
            <person name="del Toro C."/>
            <person name="Ryder H.F."/>
            <person name="Williamson S.C."/>
            <person name="Barbeau R.A."/>
            <person name="Hamilton E.P."/>
            <person name="Orias E."/>
        </authorList>
    </citation>
    <scope>NUCLEOTIDE SEQUENCE [LARGE SCALE GENOMIC DNA]</scope>
    <source>
        <strain evidence="3">SB210</strain>
    </source>
</reference>
<organism evidence="2 3">
    <name type="scientific">Tetrahymena thermophila (strain SB210)</name>
    <dbReference type="NCBI Taxonomy" id="312017"/>
    <lineage>
        <taxon>Eukaryota</taxon>
        <taxon>Sar</taxon>
        <taxon>Alveolata</taxon>
        <taxon>Ciliophora</taxon>
        <taxon>Intramacronucleata</taxon>
        <taxon>Oligohymenophorea</taxon>
        <taxon>Hymenostomatida</taxon>
        <taxon>Tetrahymenina</taxon>
        <taxon>Tetrahymenidae</taxon>
        <taxon>Tetrahymena</taxon>
    </lineage>
</organism>
<dbReference type="EMBL" id="GG662601">
    <property type="protein sequence ID" value="EAS01539.2"/>
    <property type="molecule type" value="Genomic_DNA"/>
</dbReference>
<feature type="transmembrane region" description="Helical" evidence="1">
    <location>
        <begin position="527"/>
        <end position="550"/>
    </location>
</feature>
<dbReference type="RefSeq" id="XP_001021784.2">
    <property type="nucleotide sequence ID" value="XM_001021784.2"/>
</dbReference>
<dbReference type="PANTHER" id="PTHR31600">
    <property type="entry name" value="TINY MACROCYSTS PROTEIN B-RELATED"/>
    <property type="match status" value="1"/>
</dbReference>
<dbReference type="InterPro" id="IPR035965">
    <property type="entry name" value="PAS-like_dom_sf"/>
</dbReference>
<dbReference type="Proteomes" id="UP000009168">
    <property type="component" value="Unassembled WGS sequence"/>
</dbReference>
<protein>
    <submittedName>
        <fullName evidence="2">Transmembrane protein, putative</fullName>
    </submittedName>
</protein>
<sequence length="1060" mass="124975">MSNELVNQKNLIGSAQLFYFQQLKRQILKDKQSKLSYSKIENQNLNMMGAIIFDDKINDCKEKLRAILLQIGSFYDFLSGDFINLSQLQEMYVPIVNQKEDLEQSFIELFQINPYDLDLEYLTYIFIQIMGFQNRSIKEFQDAAQNLSYQKNNKSKKLNLINQQSEKICVIFTSLIEKENVIKKTSKLFQNIFGYSSEFIHGKKLNTLIPNMLKKHHDQIVQYFIDDEQMSIINLGNRNIFGLDSQDFVFPIDLRIKIEAFGNDFGVCALIQKKKQYFSYIFFENEGKITDMSRKIFLDIFEPLGYKKGSQLNIFDLIPTLEDLFKTQQRGMKETFNQEKVQFEQKADFANSKQQKYFLSREFSQIFENQDFNAMKSKEYEKNSLISYQQQKTNENRMDLTLNLIENCKQQSQNDNIGQRLTIHQKKQVVLKKVSSQYYQSSNQRKENLENTQNYFQYKINQPDQQSSQSSRLKRNIINWREKKELKQNQQNEISSINSSKYSTQQMMKRKMIKKIKKNEFTIGLKLMAFTGIAAFLILIIVSSVVYIQYLKNLNSFVESLLKIDDALFCFIDTLNFISLDKYEIILQKNKFLIIDSRDLQKYELSQIKYEQYALIQDYNSKMESLVLNNNSDEQLYELQKNLLEVKIYGAKTENYDEQNDNVSIFQISLQSALNNIFQQIVLYYLDQQDSQEDFIWGNILNLKQRMKDLQLIVENNAKHQFEIMDYYQIFAIILFSAISSLLILSILPLNCVIQFQKESILKLFGTFTPSVIEFQIKQIELSLQKIDQMSILDQKCENTAYTRKRSSIKQKQMKKIQNLCLYSYIESKEVKQQEIRLNNQVPNYIQRQLNKRKRKIASFSNIPKLNLVLLLLGIIALLLLLVIPIVNLIAFDPFESESQHTLKVRISLIDTLSLIIQNFSSHMEQVFLISKELPPQNSLQYEYLQILESQNQYHFLYTKNLIIEAGIVIKDQAMYQNFYLSLLKQNVCDVIQKYPQYFNSSITESQCNSLYKGILQKGLISSIQIVFQTFQEIQSKQFQKLLMELENIKMTSCKTIHNY</sequence>
<dbReference type="InParanoid" id="Q23YC5"/>
<dbReference type="SUPFAM" id="SSF55785">
    <property type="entry name" value="PYP-like sensor domain (PAS domain)"/>
    <property type="match status" value="1"/>
</dbReference>
<dbReference type="PANTHER" id="PTHR31600:SF2">
    <property type="entry name" value="GAMETE ENRICHED GENE 10 PROTEIN-RELATED"/>
    <property type="match status" value="1"/>
</dbReference>
<proteinExistence type="predicted"/>
<keyword evidence="3" id="KW-1185">Reference proteome</keyword>
<dbReference type="InterPro" id="IPR052994">
    <property type="entry name" value="Tiny_macrocysts_regulators"/>
</dbReference>
<dbReference type="HOGENOM" id="CLU_259162_0_0_1"/>
<evidence type="ECO:0000256" key="1">
    <source>
        <dbReference type="SAM" id="Phobius"/>
    </source>
</evidence>
<evidence type="ECO:0000313" key="3">
    <source>
        <dbReference type="Proteomes" id="UP000009168"/>
    </source>
</evidence>